<gene>
    <name evidence="4" type="primary">menG</name>
    <name evidence="5" type="ORF">SAMN02745225_00258</name>
</gene>
<keyword evidence="6" id="KW-1185">Reference proteome</keyword>
<dbReference type="Gene3D" id="3.40.50.150">
    <property type="entry name" value="Vaccinia Virus protein VP39"/>
    <property type="match status" value="1"/>
</dbReference>
<dbReference type="GO" id="GO:0009234">
    <property type="term" value="P:menaquinone biosynthetic process"/>
    <property type="evidence" value="ECO:0007669"/>
    <property type="project" value="UniProtKB-UniRule"/>
</dbReference>
<keyword evidence="3 4" id="KW-0949">S-adenosyl-L-methionine</keyword>
<feature type="binding site" evidence="4">
    <location>
        <position position="65"/>
    </location>
    <ligand>
        <name>S-adenosyl-L-methionine</name>
        <dbReference type="ChEBI" id="CHEBI:59789"/>
    </ligand>
</feature>
<dbReference type="UniPathway" id="UPA00079">
    <property type="reaction ID" value="UER00169"/>
</dbReference>
<dbReference type="PANTHER" id="PTHR43591:SF24">
    <property type="entry name" value="2-METHOXY-6-POLYPRENYL-1,4-BENZOQUINOL METHYLASE, MITOCHONDRIAL"/>
    <property type="match status" value="1"/>
</dbReference>
<dbReference type="InterPro" id="IPR029063">
    <property type="entry name" value="SAM-dependent_MTases_sf"/>
</dbReference>
<evidence type="ECO:0000313" key="5">
    <source>
        <dbReference type="EMBL" id="SHE30999.1"/>
    </source>
</evidence>
<dbReference type="PROSITE" id="PS51608">
    <property type="entry name" value="SAM_MT_UBIE"/>
    <property type="match status" value="1"/>
</dbReference>
<evidence type="ECO:0000256" key="1">
    <source>
        <dbReference type="ARBA" id="ARBA00022603"/>
    </source>
</evidence>
<comment type="pathway">
    <text evidence="4">Quinol/quinone metabolism; menaquinone biosynthesis; menaquinol from 1,4-dihydroxy-2-naphthoate: step 2/2.</text>
</comment>
<proteinExistence type="inferred from homology"/>
<dbReference type="EC" id="2.1.1.163" evidence="4"/>
<keyword evidence="4" id="KW-0474">Menaquinone biosynthesis</keyword>
<keyword evidence="2 4" id="KW-0808">Transferase</keyword>
<sequence length="235" mass="26020">MSSTPLPSPKDKERFVRAMFDDISVRYDLVNRIMTFGVDQSWRKKAISRTQLRSGETLVDVASGTGDFLVIAQKISDRLIGIDLSLGMLRYNRSQAPLVQGSALCLPLKDQSVDVITCGFALRNFKEIEPVFKEFHRVLKIGGRLAIIEVSKPPNPLVGSVHEVYFNKIVPAIGALFSKASAYRYLPASVSYLPSPKDLVDMLRSAGFSGVTRQELTLGVAQMLLARKDKCIEAK</sequence>
<dbReference type="NCBIfam" id="TIGR01934">
    <property type="entry name" value="MenG_MenH_UbiE"/>
    <property type="match status" value="1"/>
</dbReference>
<organism evidence="5 6">
    <name type="scientific">Ferrithrix thermotolerans DSM 19514</name>
    <dbReference type="NCBI Taxonomy" id="1121881"/>
    <lineage>
        <taxon>Bacteria</taxon>
        <taxon>Bacillati</taxon>
        <taxon>Actinomycetota</taxon>
        <taxon>Acidimicrobiia</taxon>
        <taxon>Acidimicrobiales</taxon>
        <taxon>Acidimicrobiaceae</taxon>
        <taxon>Ferrithrix</taxon>
    </lineage>
</organism>
<comment type="function">
    <text evidence="4">Methyltransferase required for the conversion of demethylmenaquinol (DMKH2) to menaquinol (MKH2).</text>
</comment>
<dbReference type="RefSeq" id="WP_072787957.1">
    <property type="nucleotide sequence ID" value="NZ_FQUL01000002.1"/>
</dbReference>
<evidence type="ECO:0000256" key="2">
    <source>
        <dbReference type="ARBA" id="ARBA00022679"/>
    </source>
</evidence>
<reference evidence="6" key="1">
    <citation type="submission" date="2016-11" db="EMBL/GenBank/DDBJ databases">
        <authorList>
            <person name="Varghese N."/>
            <person name="Submissions S."/>
        </authorList>
    </citation>
    <scope>NUCLEOTIDE SEQUENCE [LARGE SCALE GENOMIC DNA]</scope>
    <source>
        <strain evidence="6">DSM 19514</strain>
    </source>
</reference>
<dbReference type="InterPro" id="IPR004033">
    <property type="entry name" value="UbiE/COQ5_MeTrFase"/>
</dbReference>
<dbReference type="AlphaFoldDB" id="A0A1M4SFM5"/>
<evidence type="ECO:0000313" key="6">
    <source>
        <dbReference type="Proteomes" id="UP000184295"/>
    </source>
</evidence>
<dbReference type="GO" id="GO:0032259">
    <property type="term" value="P:methylation"/>
    <property type="evidence" value="ECO:0007669"/>
    <property type="project" value="UniProtKB-KW"/>
</dbReference>
<comment type="catalytic activity">
    <reaction evidence="4">
        <text>a 2-demethylmenaquinol + S-adenosyl-L-methionine = a menaquinol + S-adenosyl-L-homocysteine + H(+)</text>
        <dbReference type="Rhea" id="RHEA:42640"/>
        <dbReference type="Rhea" id="RHEA-COMP:9539"/>
        <dbReference type="Rhea" id="RHEA-COMP:9563"/>
        <dbReference type="ChEBI" id="CHEBI:15378"/>
        <dbReference type="ChEBI" id="CHEBI:18151"/>
        <dbReference type="ChEBI" id="CHEBI:55437"/>
        <dbReference type="ChEBI" id="CHEBI:57856"/>
        <dbReference type="ChEBI" id="CHEBI:59789"/>
        <dbReference type="EC" id="2.1.1.163"/>
    </reaction>
</comment>
<dbReference type="EMBL" id="FQUL01000002">
    <property type="protein sequence ID" value="SHE30999.1"/>
    <property type="molecule type" value="Genomic_DNA"/>
</dbReference>
<accession>A0A1M4SFM5</accession>
<dbReference type="STRING" id="1121881.SAMN02745225_00258"/>
<dbReference type="SUPFAM" id="SSF53335">
    <property type="entry name" value="S-adenosyl-L-methionine-dependent methyltransferases"/>
    <property type="match status" value="1"/>
</dbReference>
<comment type="caution">
    <text evidence="4">Lacks conserved residue(s) required for the propagation of feature annotation.</text>
</comment>
<evidence type="ECO:0000256" key="4">
    <source>
        <dbReference type="HAMAP-Rule" id="MF_01813"/>
    </source>
</evidence>
<protein>
    <recommendedName>
        <fullName evidence="4">Demethylmenaquinone methyltransferase</fullName>
        <ecNumber evidence="4">2.1.1.163</ecNumber>
    </recommendedName>
</protein>
<dbReference type="HAMAP" id="MF_01813">
    <property type="entry name" value="MenG_UbiE_methyltr"/>
    <property type="match status" value="1"/>
</dbReference>
<dbReference type="GO" id="GO:0043770">
    <property type="term" value="F:demethylmenaquinone methyltransferase activity"/>
    <property type="evidence" value="ECO:0007669"/>
    <property type="project" value="UniProtKB-UniRule"/>
</dbReference>
<dbReference type="Pfam" id="PF01209">
    <property type="entry name" value="Ubie_methyltran"/>
    <property type="match status" value="1"/>
</dbReference>
<keyword evidence="1 4" id="KW-0489">Methyltransferase</keyword>
<name>A0A1M4SFM5_9ACTN</name>
<dbReference type="CDD" id="cd02440">
    <property type="entry name" value="AdoMet_MTases"/>
    <property type="match status" value="1"/>
</dbReference>
<feature type="binding site" evidence="4">
    <location>
        <position position="83"/>
    </location>
    <ligand>
        <name>S-adenosyl-L-methionine</name>
        <dbReference type="ChEBI" id="CHEBI:59789"/>
    </ligand>
</feature>
<dbReference type="Proteomes" id="UP000184295">
    <property type="component" value="Unassembled WGS sequence"/>
</dbReference>
<evidence type="ECO:0000256" key="3">
    <source>
        <dbReference type="ARBA" id="ARBA00022691"/>
    </source>
</evidence>
<comment type="similarity">
    <text evidence="4">Belongs to the class I-like SAM-binding methyltransferase superfamily. MenG/UbiE family.</text>
</comment>
<dbReference type="PANTHER" id="PTHR43591">
    <property type="entry name" value="METHYLTRANSFERASE"/>
    <property type="match status" value="1"/>
</dbReference>